<evidence type="ECO:0000259" key="2">
    <source>
        <dbReference type="Pfam" id="PF01052"/>
    </source>
</evidence>
<evidence type="ECO:0000313" key="6">
    <source>
        <dbReference type="Proteomes" id="UP000031180"/>
    </source>
</evidence>
<evidence type="ECO:0000313" key="8">
    <source>
        <dbReference type="Proteomes" id="UP000234181"/>
    </source>
</evidence>
<feature type="region of interest" description="Disordered" evidence="1">
    <location>
        <begin position="246"/>
        <end position="275"/>
    </location>
</feature>
<evidence type="ECO:0000313" key="4">
    <source>
        <dbReference type="EMBL" id="SON76534.1"/>
    </source>
</evidence>
<dbReference type="SUPFAM" id="SSF101801">
    <property type="entry name" value="Surface presentation of antigens (SPOA)"/>
    <property type="match status" value="1"/>
</dbReference>
<organism evidence="4 7">
    <name type="scientific">Xanthomonas campestris pv. phaseoli</name>
    <dbReference type="NCBI Taxonomy" id="317013"/>
    <lineage>
        <taxon>Bacteria</taxon>
        <taxon>Pseudomonadati</taxon>
        <taxon>Pseudomonadota</taxon>
        <taxon>Gammaproteobacteria</taxon>
        <taxon>Lysobacterales</taxon>
        <taxon>Lysobacteraceae</taxon>
        <taxon>Xanthomonas</taxon>
    </lineage>
</organism>
<name>A0AB38DVN3_XANCH</name>
<accession>A0AB38DVN3</accession>
<sequence length="350" mass="37882">MSRISSDVELGGTVTSHVRSAVKSAPRSWRSLRKVDGVCTLSPLRDVWAMRALCVDAAISRPSTRARHACFSVRHGAFATSVYVDADACIAWRYPDAAEWAWEALCDATLRTILHRERWQDFIPGPAGRWDEVRLEDVGPVPGAAGMMLEVVHRGARFFFKQANGSLNLAGDAPLHHEAALSWACPVTTTVAIGSTRIPLHVIRSLRPGDVVKITAPTLLLRASPHIAFPLSLDQGVLIVTDLPSRHQTQPSQTPGDPHVARSIDDNPTPDESSPLWVGELPIKLSFAFEPLVLTVAELSALRPGDVVPLEPGVRLLIYANSRPVGEAELVEVEGALAAEIAAMHLESKG</sequence>
<dbReference type="InterPro" id="IPR036429">
    <property type="entry name" value="SpoA-like_sf"/>
</dbReference>
<keyword evidence="8" id="KW-1185">Reference proteome</keyword>
<dbReference type="EMBL" id="OCYT01000046">
    <property type="protein sequence ID" value="SON77762.1"/>
    <property type="molecule type" value="Genomic_DNA"/>
</dbReference>
<dbReference type="RefSeq" id="WP_039571057.1">
    <property type="nucleotide sequence ID" value="NZ_CP012048.1"/>
</dbReference>
<dbReference type="Proteomes" id="UP000234181">
    <property type="component" value="Unassembled WGS sequence"/>
</dbReference>
<dbReference type="Pfam" id="PF01052">
    <property type="entry name" value="FliMN_C"/>
    <property type="match status" value="1"/>
</dbReference>
<proteinExistence type="predicted"/>
<evidence type="ECO:0000313" key="5">
    <source>
        <dbReference type="EMBL" id="SON77762.1"/>
    </source>
</evidence>
<reference evidence="3" key="3">
    <citation type="submission" date="2015-04" db="EMBL/GenBank/DDBJ databases">
        <authorList>
            <person name="Harrison J.W."/>
            <person name="Aritua V."/>
            <person name="Sapp M."/>
            <person name="Smith J."/>
            <person name="Studholme D.J."/>
        </authorList>
    </citation>
    <scope>NUCLEOTIDE SEQUENCE</scope>
    <source>
        <strain evidence="3">NCPPB 1138</strain>
    </source>
</reference>
<evidence type="ECO:0000256" key="1">
    <source>
        <dbReference type="SAM" id="MobiDB-lite"/>
    </source>
</evidence>
<dbReference type="EMBL" id="JWTI02000045">
    <property type="protein sequence ID" value="KHS36380.1"/>
    <property type="molecule type" value="Genomic_DNA"/>
</dbReference>
<dbReference type="InterPro" id="IPR001543">
    <property type="entry name" value="FliN-like_C"/>
</dbReference>
<reference evidence="6" key="2">
    <citation type="submission" date="2015-04" db="EMBL/GenBank/DDBJ databases">
        <title>Genome sequencing of pathogens of bean.</title>
        <authorList>
            <person name="Harrison J.W."/>
            <person name="Aritua V."/>
            <person name="Sapp M."/>
            <person name="Smith J."/>
            <person name="Studholme D.J."/>
        </authorList>
    </citation>
    <scope>NUCLEOTIDE SEQUENCE [LARGE SCALE GENOMIC DNA]</scope>
    <source>
        <strain evidence="6">NCPPB 1138</strain>
    </source>
</reference>
<evidence type="ECO:0000313" key="3">
    <source>
        <dbReference type="EMBL" id="KHS36380.1"/>
    </source>
</evidence>
<evidence type="ECO:0000313" key="7">
    <source>
        <dbReference type="Proteomes" id="UP000234166"/>
    </source>
</evidence>
<reference evidence="3" key="1">
    <citation type="journal article" date="2015" name="Front. Microbiol.">
        <title>Genome sequencing reveals a new lineage associated with lablab bean and genetic exchange between pv. and subsp.</title>
        <authorList>
            <person name="Aritua V."/>
            <person name="Harrison J."/>
            <person name="Sapp M."/>
            <person name="Buruchara R."/>
            <person name="Smith J."/>
            <person name="Studholme D.J."/>
        </authorList>
    </citation>
    <scope>NUCLEOTIDE SEQUENCE</scope>
    <source>
        <strain evidence="3">NCPPB 1138</strain>
    </source>
</reference>
<dbReference type="Proteomes" id="UP000031180">
    <property type="component" value="Unassembled WGS sequence"/>
</dbReference>
<feature type="compositionally biased region" description="Polar residues" evidence="1">
    <location>
        <begin position="246"/>
        <end position="255"/>
    </location>
</feature>
<feature type="domain" description="Flagellar motor switch protein FliN-like C-terminal" evidence="2">
    <location>
        <begin position="278"/>
        <end position="342"/>
    </location>
</feature>
<dbReference type="AlphaFoldDB" id="A0AB38DVN3"/>
<dbReference type="KEGG" id="xph:XppCFBP6546_12435"/>
<comment type="caution">
    <text evidence="4">The sequence shown here is derived from an EMBL/GenBank/DDBJ whole genome shotgun (WGS) entry which is preliminary data.</text>
</comment>
<reference evidence="7 8" key="4">
    <citation type="submission" date="2017-10" db="EMBL/GenBank/DDBJ databases">
        <authorList>
            <person name="Regsiter A."/>
            <person name="William W."/>
        </authorList>
    </citation>
    <scope>NUCLEOTIDE SEQUENCE [LARGE SCALE GENOMIC DNA]</scope>
    <source>
        <strain evidence="5 8">CFBP6984</strain>
        <strain evidence="4 7">CFBP7430</strain>
    </source>
</reference>
<dbReference type="Proteomes" id="UP000234166">
    <property type="component" value="Unassembled WGS sequence"/>
</dbReference>
<gene>
    <name evidence="4" type="primary">xsaV</name>
    <name evidence="3" type="ORF">RN20_13910</name>
    <name evidence="5" type="ORF">XAP6984_140021</name>
    <name evidence="4" type="ORF">XAP7430_100024</name>
</gene>
<protein>
    <submittedName>
        <fullName evidence="4">Xanthomonas secretion apparatus protein</fullName>
    </submittedName>
</protein>
<dbReference type="EMBL" id="OCYS01000002">
    <property type="protein sequence ID" value="SON76534.1"/>
    <property type="molecule type" value="Genomic_DNA"/>
</dbReference>
<dbReference type="Gene3D" id="2.30.330.10">
    <property type="entry name" value="SpoA-like"/>
    <property type="match status" value="1"/>
</dbReference>